<dbReference type="Pfam" id="PF05195">
    <property type="entry name" value="AMP_N"/>
    <property type="match status" value="1"/>
</dbReference>
<comment type="catalytic activity">
    <reaction evidence="1">
        <text>Release of any N-terminal amino acid, including proline, that is linked to proline, even from a dipeptide or tripeptide.</text>
        <dbReference type="EC" id="3.4.11.9"/>
    </reaction>
</comment>
<dbReference type="PANTHER" id="PTHR43226:SF4">
    <property type="entry name" value="XAA-PRO AMINOPEPTIDASE 3"/>
    <property type="match status" value="1"/>
</dbReference>
<feature type="domain" description="Aminopeptidase P N-terminal" evidence="8">
    <location>
        <begin position="2"/>
        <end position="130"/>
    </location>
</feature>
<dbReference type="SMART" id="SM01011">
    <property type="entry name" value="AMP_N"/>
    <property type="match status" value="1"/>
</dbReference>
<evidence type="ECO:0000256" key="7">
    <source>
        <dbReference type="ARBA" id="ARBA00023211"/>
    </source>
</evidence>
<dbReference type="EMBL" id="JACYTQ010000005">
    <property type="protein sequence ID" value="MBD8490122.1"/>
    <property type="molecule type" value="Genomic_DNA"/>
</dbReference>
<reference evidence="9 10" key="1">
    <citation type="submission" date="2020-09" db="EMBL/GenBank/DDBJ databases">
        <title>Echinicola sp. CAU 1574 isolated from sand of Sido Beach.</title>
        <authorList>
            <person name="Kim W."/>
        </authorList>
    </citation>
    <scope>NUCLEOTIDE SEQUENCE [LARGE SCALE GENOMIC DNA]</scope>
    <source>
        <strain evidence="9 10">CAU 1574</strain>
    </source>
</reference>
<dbReference type="Proteomes" id="UP000647133">
    <property type="component" value="Unassembled WGS sequence"/>
</dbReference>
<dbReference type="Gene3D" id="3.90.230.10">
    <property type="entry name" value="Creatinase/methionine aminopeptidase superfamily"/>
    <property type="match status" value="1"/>
</dbReference>
<evidence type="ECO:0000259" key="8">
    <source>
        <dbReference type="SMART" id="SM01011"/>
    </source>
</evidence>
<name>A0ABR9AMT7_9BACT</name>
<evidence type="ECO:0000313" key="10">
    <source>
        <dbReference type="Proteomes" id="UP000647133"/>
    </source>
</evidence>
<dbReference type="SUPFAM" id="SSF53092">
    <property type="entry name" value="Creatinase/prolidase N-terminal domain"/>
    <property type="match status" value="1"/>
</dbReference>
<evidence type="ECO:0000256" key="1">
    <source>
        <dbReference type="ARBA" id="ARBA00001424"/>
    </source>
</evidence>
<dbReference type="Pfam" id="PF00557">
    <property type="entry name" value="Peptidase_M24"/>
    <property type="match status" value="1"/>
</dbReference>
<keyword evidence="6" id="KW-0378">Hydrolase</keyword>
<dbReference type="CDD" id="cd01087">
    <property type="entry name" value="Prolidase"/>
    <property type="match status" value="1"/>
</dbReference>
<protein>
    <recommendedName>
        <fullName evidence="4">Xaa-Pro aminopeptidase</fullName>
        <ecNumber evidence="4">3.4.11.9</ecNumber>
    </recommendedName>
</protein>
<dbReference type="InterPro" id="IPR029149">
    <property type="entry name" value="Creatin/AminoP/Spt16_N"/>
</dbReference>
<dbReference type="InterPro" id="IPR052433">
    <property type="entry name" value="X-Pro_dipept-like"/>
</dbReference>
<keyword evidence="10" id="KW-1185">Reference proteome</keyword>
<comment type="cofactor">
    <cofactor evidence="2">
        <name>Mn(2+)</name>
        <dbReference type="ChEBI" id="CHEBI:29035"/>
    </cofactor>
</comment>
<keyword evidence="9" id="KW-0031">Aminopeptidase</keyword>
<evidence type="ECO:0000256" key="6">
    <source>
        <dbReference type="ARBA" id="ARBA00022801"/>
    </source>
</evidence>
<evidence type="ECO:0000256" key="2">
    <source>
        <dbReference type="ARBA" id="ARBA00001936"/>
    </source>
</evidence>
<comment type="similarity">
    <text evidence="3">Belongs to the peptidase M24B family.</text>
</comment>
<proteinExistence type="inferred from homology"/>
<dbReference type="PANTHER" id="PTHR43226">
    <property type="entry name" value="XAA-PRO AMINOPEPTIDASE 3"/>
    <property type="match status" value="1"/>
</dbReference>
<evidence type="ECO:0000313" key="9">
    <source>
        <dbReference type="EMBL" id="MBD8490122.1"/>
    </source>
</evidence>
<accession>A0ABR9AMT7</accession>
<evidence type="ECO:0000256" key="3">
    <source>
        <dbReference type="ARBA" id="ARBA00008766"/>
    </source>
</evidence>
<keyword evidence="5" id="KW-0479">Metal-binding</keyword>
<sequence length="460" mass="51318">MFNKEIYQQRRAELKARMGSGQLLFLGNDEASINFKHNWYPYRQDSTFLYYFGISLPGLVAVIDCDEDKDYIFGNDYEIDDIVWTGPQPTIAELAEKVGVSHTAPLSKLDALVKGHCQILPPYRGEHVLQLSEIFNKPVKEVENLVSVPFIKAVATQRNIKSAEELVELNKAVTTTSEIHLAVMKAARPGMKEHELVAIATKVARDNNVSLSFPPIATINGQTLHNHYYGNTINNGDIMLFDCGAESPEFYAGDMTRTFPVSAAFDNRQRELYEIVYKAHRTAVEALKPGKRFMDVHLLAAETLVEGLKGVGLMKGDTQEAVANGAHTMFFQCGLGHMMGMDVHDMENLGEQYVGYTDQLKKSTEFGLKSLRLGKELEPGNVITVEPGIYIIPELIDMYKESGKLDAFINYDKLETYRDFGGIRIEEDFVITESGSDLLGTPLAIAPDEVEQVRSSSLSL</sequence>
<gene>
    <name evidence="9" type="ORF">IFO69_15305</name>
</gene>
<evidence type="ECO:0000256" key="5">
    <source>
        <dbReference type="ARBA" id="ARBA00022723"/>
    </source>
</evidence>
<dbReference type="GO" id="GO:0004177">
    <property type="term" value="F:aminopeptidase activity"/>
    <property type="evidence" value="ECO:0007669"/>
    <property type="project" value="UniProtKB-KW"/>
</dbReference>
<keyword evidence="9" id="KW-0645">Protease</keyword>
<dbReference type="Gene3D" id="3.40.350.10">
    <property type="entry name" value="Creatinase/prolidase N-terminal domain"/>
    <property type="match status" value="1"/>
</dbReference>
<organism evidence="9 10">
    <name type="scientific">Echinicola arenosa</name>
    <dbReference type="NCBI Taxonomy" id="2774144"/>
    <lineage>
        <taxon>Bacteria</taxon>
        <taxon>Pseudomonadati</taxon>
        <taxon>Bacteroidota</taxon>
        <taxon>Cytophagia</taxon>
        <taxon>Cytophagales</taxon>
        <taxon>Cyclobacteriaceae</taxon>
        <taxon>Echinicola</taxon>
    </lineage>
</organism>
<evidence type="ECO:0000256" key="4">
    <source>
        <dbReference type="ARBA" id="ARBA00012574"/>
    </source>
</evidence>
<dbReference type="InterPro" id="IPR000994">
    <property type="entry name" value="Pept_M24"/>
</dbReference>
<comment type="caution">
    <text evidence="9">The sequence shown here is derived from an EMBL/GenBank/DDBJ whole genome shotgun (WGS) entry which is preliminary data.</text>
</comment>
<keyword evidence="7" id="KW-0464">Manganese</keyword>
<dbReference type="SUPFAM" id="SSF55920">
    <property type="entry name" value="Creatinase/aminopeptidase"/>
    <property type="match status" value="1"/>
</dbReference>
<dbReference type="InterPro" id="IPR007865">
    <property type="entry name" value="Aminopep_P_N"/>
</dbReference>
<dbReference type="EC" id="3.4.11.9" evidence="4"/>
<dbReference type="RefSeq" id="WP_192010999.1">
    <property type="nucleotide sequence ID" value="NZ_JACYTQ010000005.1"/>
</dbReference>
<dbReference type="InterPro" id="IPR036005">
    <property type="entry name" value="Creatinase/aminopeptidase-like"/>
</dbReference>